<feature type="domain" description="Fungal-type protein kinase" evidence="2">
    <location>
        <begin position="321"/>
        <end position="464"/>
    </location>
</feature>
<keyword evidence="4" id="KW-1185">Reference proteome</keyword>
<feature type="compositionally biased region" description="Basic residues" evidence="1">
    <location>
        <begin position="307"/>
        <end position="317"/>
    </location>
</feature>
<sequence length="466" mass="52961">MHSVFVEVSVGEFLNTVNVDDDNQPPATKAFRFNVDLKSEPSMYSGICEGLENSLPDIKPRFAIKDTGRWPQASKHSATDPSASASGKKPDLGFYPCNPQALQEISIDVSEWPEKTCKSLGARLDYVAKPSWAWVDIPIEVKHNLKTAPFSQKEKEDWLPNNDEARKSRGQLADYTRQILAHQHRQFFFMIIFIRDHARLVRWDRVGAIVSKPFNYVKSPNILGRFVYQYANMTAAQRGFDPTAILATAEEIEILRSYVESVTNISDYVESYLKDVLRLHVHGWPIYKIELISGESKPEEGNTMGRKNARGGTKRRGGGAMTADQTKEDFKQHLLVGHALDYSRSPTGRGTKCFTAYDMMTHQAVLLKDTWRPVSAEIWTEGEVYERLHSKGVRYIATVLHCDDVGGTQPQQTLTQEWTRERHPNILRRNHHRLVFAEIGRPLHTYQCALEMAEAVYCALLAHQDA</sequence>
<dbReference type="InterPro" id="IPR040976">
    <property type="entry name" value="Pkinase_fungal"/>
</dbReference>
<evidence type="ECO:0000256" key="1">
    <source>
        <dbReference type="SAM" id="MobiDB-lite"/>
    </source>
</evidence>
<accession>A0A1C7MAR8</accession>
<dbReference type="Pfam" id="PF17667">
    <property type="entry name" value="Pkinase_fungal"/>
    <property type="match status" value="2"/>
</dbReference>
<evidence type="ECO:0000313" key="4">
    <source>
        <dbReference type="Proteomes" id="UP000092993"/>
    </source>
</evidence>
<organism evidence="3 4">
    <name type="scientific">Grifola frondosa</name>
    <name type="common">Maitake</name>
    <name type="synonym">Polyporus frondosus</name>
    <dbReference type="NCBI Taxonomy" id="5627"/>
    <lineage>
        <taxon>Eukaryota</taxon>
        <taxon>Fungi</taxon>
        <taxon>Dikarya</taxon>
        <taxon>Basidiomycota</taxon>
        <taxon>Agaricomycotina</taxon>
        <taxon>Agaricomycetes</taxon>
        <taxon>Polyporales</taxon>
        <taxon>Grifolaceae</taxon>
        <taxon>Grifola</taxon>
    </lineage>
</organism>
<dbReference type="EMBL" id="LUGG01000006">
    <property type="protein sequence ID" value="OBZ74005.1"/>
    <property type="molecule type" value="Genomic_DNA"/>
</dbReference>
<dbReference type="STRING" id="5627.A0A1C7MAR8"/>
<dbReference type="PANTHER" id="PTHR38248:SF2">
    <property type="entry name" value="FUNK1 11"/>
    <property type="match status" value="1"/>
</dbReference>
<dbReference type="OrthoDB" id="2791154at2759"/>
<evidence type="ECO:0000259" key="2">
    <source>
        <dbReference type="Pfam" id="PF17667"/>
    </source>
</evidence>
<name>A0A1C7MAR8_GRIFR</name>
<feature type="compositionally biased region" description="Polar residues" evidence="1">
    <location>
        <begin position="74"/>
        <end position="85"/>
    </location>
</feature>
<feature type="region of interest" description="Disordered" evidence="1">
    <location>
        <begin position="297"/>
        <end position="321"/>
    </location>
</feature>
<comment type="caution">
    <text evidence="3">The sequence shown here is derived from an EMBL/GenBank/DDBJ whole genome shotgun (WGS) entry which is preliminary data.</text>
</comment>
<feature type="domain" description="Fungal-type protein kinase" evidence="2">
    <location>
        <begin position="162"/>
        <end position="254"/>
    </location>
</feature>
<gene>
    <name evidence="3" type="ORF">A0H81_06517</name>
</gene>
<dbReference type="PANTHER" id="PTHR38248">
    <property type="entry name" value="FUNK1 6"/>
    <property type="match status" value="1"/>
</dbReference>
<reference evidence="3 4" key="1">
    <citation type="submission" date="2016-03" db="EMBL/GenBank/DDBJ databases">
        <title>Whole genome sequencing of Grifola frondosa 9006-11.</title>
        <authorList>
            <person name="Min B."/>
            <person name="Park H."/>
            <person name="Kim J.-G."/>
            <person name="Cho H."/>
            <person name="Oh Y.-L."/>
            <person name="Kong W.-S."/>
            <person name="Choi I.-G."/>
        </authorList>
    </citation>
    <scope>NUCLEOTIDE SEQUENCE [LARGE SCALE GENOMIC DNA]</scope>
    <source>
        <strain evidence="3 4">9006-11</strain>
    </source>
</reference>
<dbReference type="Proteomes" id="UP000092993">
    <property type="component" value="Unassembled WGS sequence"/>
</dbReference>
<evidence type="ECO:0000313" key="3">
    <source>
        <dbReference type="EMBL" id="OBZ74005.1"/>
    </source>
</evidence>
<dbReference type="AlphaFoldDB" id="A0A1C7MAR8"/>
<protein>
    <recommendedName>
        <fullName evidence="2">Fungal-type protein kinase domain-containing protein</fullName>
    </recommendedName>
</protein>
<proteinExistence type="predicted"/>
<feature type="region of interest" description="Disordered" evidence="1">
    <location>
        <begin position="66"/>
        <end position="90"/>
    </location>
</feature>